<accession>A0A246IW02</accession>
<dbReference type="AlphaFoldDB" id="A0A246IW02"/>
<feature type="compositionally biased region" description="Basic residues" evidence="1">
    <location>
        <begin position="875"/>
        <end position="893"/>
    </location>
</feature>
<name>A0A246IW02_9BURK</name>
<dbReference type="RefSeq" id="WP_088387645.1">
    <property type="nucleotide sequence ID" value="NZ_NIOF01000016.1"/>
</dbReference>
<dbReference type="OrthoDB" id="8263000at2"/>
<feature type="region of interest" description="Disordered" evidence="1">
    <location>
        <begin position="291"/>
        <end position="311"/>
    </location>
</feature>
<feature type="region of interest" description="Disordered" evidence="1">
    <location>
        <begin position="219"/>
        <end position="249"/>
    </location>
</feature>
<evidence type="ECO:0000256" key="1">
    <source>
        <dbReference type="SAM" id="MobiDB-lite"/>
    </source>
</evidence>
<protein>
    <submittedName>
        <fullName evidence="2">Uncharacterized protein</fullName>
    </submittedName>
</protein>
<feature type="compositionally biased region" description="Low complexity" evidence="1">
    <location>
        <begin position="240"/>
        <end position="249"/>
    </location>
</feature>
<sequence length="893" mass="99983">MTDLRTIPRHTEADPLGFDALRALAIARAQAASGELWTDFNLHDPGVSLLEALCFALTEDIFAARWPVPRLLGLTSDAALAEPTAWTRLGLHDRDTLLPCRPVSEADWRLWLGRLLPDARQLSMNALLDWRGRAQGLWRLSLQARSDQPRSDLRLRARALRACWAGRALGEDLAEPPRLLQPRWVRLEIHLSINGERDLTELLAELLRRCDACISKRVQTPLEGQDEPPAPPPLTDDPHLPGGPLGRPTTRAERQWLAEDDDFLYASDLGRLLQEIPGIASIEGLFLRAADEDDGDRPEDADAPPGSVARRGGDWALRLRWPSEPRDLRSWVVRRDGMRVQLPEDALLAQLALQRRVEHERELAVARAGAPPRHGAGLSPRGTTQPRAQAPLPALPPRRDGHPAASDALPPLYTEALQLRAASQPGLKAQWAGYLALLEVGLNQVQQQREQLPRLYALDQEDTRSYWHEWPGDAQLPGIEALYLADRHARQDAAELDADRLDRRHRLLDFQLALHGEVLDQTVLQGLPRYHTPPAWPVHLLNLKRLFMRRVLRLGRDRGAGADYSQPLLGNADNTPPLQERLGLMLGLVQTQSRSLTRVLKQLGEQDLTLEPEPPLPTAAEPARRRPSGATRLTEVAQTPAAPRAPARTAALLDPDLPRQPVDWSRLAPRLRRWMDAQGLTRLPMALLREAVRPSQFRYRADTRELRLDPDGDAPGWLLARDLDGAGARSLARELHAAACQLQADGEGLHLVEHLLLRPLVATGGAKAGVHRVSLIFSGWTARGRDPRFRQLAAQIVEREAPVHLHCELLWLNAPDMLAFEALWIDWLRDRQKHDLALLDSDAPADLRDALATSAAALRDWLHRWRIRNAPNGPRTRHAARHARRTRAPRGTR</sequence>
<feature type="compositionally biased region" description="Low complexity" evidence="1">
    <location>
        <begin position="365"/>
        <end position="377"/>
    </location>
</feature>
<feature type="compositionally biased region" description="Acidic residues" evidence="1">
    <location>
        <begin position="291"/>
        <end position="302"/>
    </location>
</feature>
<dbReference type="EMBL" id="NIOF01000016">
    <property type="protein sequence ID" value="OWQ84402.1"/>
    <property type="molecule type" value="Genomic_DNA"/>
</dbReference>
<feature type="region of interest" description="Disordered" evidence="1">
    <location>
        <begin position="365"/>
        <end position="407"/>
    </location>
</feature>
<proteinExistence type="predicted"/>
<comment type="caution">
    <text evidence="2">The sequence shown here is derived from an EMBL/GenBank/DDBJ whole genome shotgun (WGS) entry which is preliminary data.</text>
</comment>
<dbReference type="Proteomes" id="UP000197468">
    <property type="component" value="Unassembled WGS sequence"/>
</dbReference>
<gene>
    <name evidence="2" type="ORF">CDN99_24205</name>
</gene>
<evidence type="ECO:0000313" key="3">
    <source>
        <dbReference type="Proteomes" id="UP000197468"/>
    </source>
</evidence>
<reference evidence="2 3" key="1">
    <citation type="journal article" date="2008" name="Int. J. Syst. Evol. Microbiol.">
        <title>Description of Roseateles aquatilis sp. nov. and Roseateles terrae sp. nov., in the class Betaproteobacteria, and emended description of the genus Roseateles.</title>
        <authorList>
            <person name="Gomila M."/>
            <person name="Bowien B."/>
            <person name="Falsen E."/>
            <person name="Moore E.R."/>
            <person name="Lalucat J."/>
        </authorList>
    </citation>
    <scope>NUCLEOTIDE SEQUENCE [LARGE SCALE GENOMIC DNA]</scope>
    <source>
        <strain evidence="2 3">CCUG 48205</strain>
    </source>
</reference>
<feature type="region of interest" description="Disordered" evidence="1">
    <location>
        <begin position="605"/>
        <end position="647"/>
    </location>
</feature>
<evidence type="ECO:0000313" key="2">
    <source>
        <dbReference type="EMBL" id="OWQ84402.1"/>
    </source>
</evidence>
<organism evidence="2 3">
    <name type="scientific">Roseateles aquatilis</name>
    <dbReference type="NCBI Taxonomy" id="431061"/>
    <lineage>
        <taxon>Bacteria</taxon>
        <taxon>Pseudomonadati</taxon>
        <taxon>Pseudomonadota</taxon>
        <taxon>Betaproteobacteria</taxon>
        <taxon>Burkholderiales</taxon>
        <taxon>Sphaerotilaceae</taxon>
        <taxon>Roseateles</taxon>
    </lineage>
</organism>
<feature type="region of interest" description="Disordered" evidence="1">
    <location>
        <begin position="872"/>
        <end position="893"/>
    </location>
</feature>
<keyword evidence="3" id="KW-1185">Reference proteome</keyword>